<dbReference type="AlphaFoldDB" id="A0A832WSC9"/>
<feature type="domain" description="DUF7839" evidence="1">
    <location>
        <begin position="164"/>
        <end position="265"/>
    </location>
</feature>
<dbReference type="Pfam" id="PF13412">
    <property type="entry name" value="HTH_24"/>
    <property type="match status" value="1"/>
</dbReference>
<reference evidence="2" key="1">
    <citation type="journal article" date="2020" name="bioRxiv">
        <title>A rank-normalized archaeal taxonomy based on genome phylogeny resolves widespread incomplete and uneven classifications.</title>
        <authorList>
            <person name="Rinke C."/>
            <person name="Chuvochina M."/>
            <person name="Mussig A.J."/>
            <person name="Chaumeil P.-A."/>
            <person name="Waite D.W."/>
            <person name="Whitman W.B."/>
            <person name="Parks D.H."/>
            <person name="Hugenholtz P."/>
        </authorList>
    </citation>
    <scope>NUCLEOTIDE SEQUENCE</scope>
    <source>
        <strain evidence="2">UBA8853</strain>
    </source>
</reference>
<gene>
    <name evidence="2" type="ORF">HA336_07060</name>
</gene>
<evidence type="ECO:0000313" key="3">
    <source>
        <dbReference type="Proteomes" id="UP000619545"/>
    </source>
</evidence>
<dbReference type="EMBL" id="DUJS01000004">
    <property type="protein sequence ID" value="HII70971.1"/>
    <property type="molecule type" value="Genomic_DNA"/>
</dbReference>
<dbReference type="Pfam" id="PF25211">
    <property type="entry name" value="DUF7839"/>
    <property type="match status" value="1"/>
</dbReference>
<dbReference type="InterPro" id="IPR036390">
    <property type="entry name" value="WH_DNA-bd_sf"/>
</dbReference>
<dbReference type="OMA" id="PHIKQKE"/>
<dbReference type="InterPro" id="IPR036388">
    <property type="entry name" value="WH-like_DNA-bd_sf"/>
</dbReference>
<accession>A0A832WSC9</accession>
<dbReference type="InterPro" id="IPR012015">
    <property type="entry name" value="UCP_HTH_arc"/>
</dbReference>
<proteinExistence type="predicted"/>
<dbReference type="Gene3D" id="1.10.10.10">
    <property type="entry name" value="Winged helix-like DNA-binding domain superfamily/Winged helix DNA-binding domain"/>
    <property type="match status" value="1"/>
</dbReference>
<organism evidence="2 3">
    <name type="scientific">Methanopyrus kandleri</name>
    <dbReference type="NCBI Taxonomy" id="2320"/>
    <lineage>
        <taxon>Archaea</taxon>
        <taxon>Methanobacteriati</taxon>
        <taxon>Methanobacteriota</taxon>
        <taxon>Methanomada group</taxon>
        <taxon>Methanopyri</taxon>
        <taxon>Methanopyrales</taxon>
        <taxon>Methanopyraceae</taxon>
        <taxon>Methanopyrus</taxon>
    </lineage>
</organism>
<sequence length="268" mass="29499">MEEGPIRVPNELKDRRELMKSLILAFIGLRQPRVHLGDIGGELGVSLQAIHNYVKELIDEGLVEKKGRAEYVLTDKGAEKALESINNIRRFSAKIAEALGKRMTWAAIAAEDIRKGEEIYLYMEDGLLYASKSRKTGARAIAQADAEKGQDLPVTNIEGDIPGLERGEVVFVCVPSAREGGTRKLDLDRLKEVLEKEDYDLIGAAGTAARAALNMLGIEPDLKFGVVDGAIMAALKGLKALVVITTPMLRRARDKAERRGAEYRIQYV</sequence>
<dbReference type="RefSeq" id="WP_011019869.1">
    <property type="nucleotide sequence ID" value="NZ_DUJS01000004.1"/>
</dbReference>
<dbReference type="PANTHER" id="PTHR43704">
    <property type="entry name" value="BSR5907 PROTEIN"/>
    <property type="match status" value="1"/>
</dbReference>
<dbReference type="PIRSF" id="PIRSF004955">
    <property type="entry name" value="HTH_arch"/>
    <property type="match status" value="1"/>
</dbReference>
<dbReference type="GeneID" id="1478096"/>
<dbReference type="GO" id="GO:0003677">
    <property type="term" value="F:DNA binding"/>
    <property type="evidence" value="ECO:0007669"/>
    <property type="project" value="UniProtKB-KW"/>
</dbReference>
<dbReference type="PANTHER" id="PTHR43704:SF2">
    <property type="entry name" value="HTH CRP-TYPE DOMAIN-CONTAINING PROTEIN"/>
    <property type="match status" value="1"/>
</dbReference>
<protein>
    <submittedName>
        <fullName evidence="2">Winged helix DNA-binding protein</fullName>
    </submittedName>
</protein>
<keyword evidence="2" id="KW-0238">DNA-binding</keyword>
<name>A0A832WSC9_9EURY</name>
<dbReference type="SUPFAM" id="SSF46785">
    <property type="entry name" value="Winged helix' DNA-binding domain"/>
    <property type="match status" value="1"/>
</dbReference>
<comment type="caution">
    <text evidence="2">The sequence shown here is derived from an EMBL/GenBank/DDBJ whole genome shotgun (WGS) entry which is preliminary data.</text>
</comment>
<dbReference type="Proteomes" id="UP000619545">
    <property type="component" value="Unassembled WGS sequence"/>
</dbReference>
<dbReference type="InterPro" id="IPR057161">
    <property type="entry name" value="DUF7839"/>
</dbReference>
<evidence type="ECO:0000313" key="2">
    <source>
        <dbReference type="EMBL" id="HII70971.1"/>
    </source>
</evidence>
<evidence type="ECO:0000259" key="1">
    <source>
        <dbReference type="Pfam" id="PF25211"/>
    </source>
</evidence>